<dbReference type="KEGG" id="afo:Afer_0549"/>
<reference evidence="2 3" key="1">
    <citation type="journal article" date="2009" name="Stand. Genomic Sci.">
        <title>Complete genome sequence of Acidimicrobium ferrooxidans type strain (ICP).</title>
        <authorList>
            <person name="Clum A."/>
            <person name="Nolan M."/>
            <person name="Lang E."/>
            <person name="Glavina Del Rio T."/>
            <person name="Tice H."/>
            <person name="Copeland A."/>
            <person name="Cheng J.F."/>
            <person name="Lucas S."/>
            <person name="Chen F."/>
            <person name="Bruce D."/>
            <person name="Goodwin L."/>
            <person name="Pitluck S."/>
            <person name="Ivanova N."/>
            <person name="Mavrommatis K."/>
            <person name="Mikhailova N."/>
            <person name="Pati A."/>
            <person name="Chen A."/>
            <person name="Palaniappan K."/>
            <person name="Goker M."/>
            <person name="Spring S."/>
            <person name="Land M."/>
            <person name="Hauser L."/>
            <person name="Chang Y.J."/>
            <person name="Jeffries C.C."/>
            <person name="Chain P."/>
            <person name="Bristow J."/>
            <person name="Eisen J.A."/>
            <person name="Markowitz V."/>
            <person name="Hugenholtz P."/>
            <person name="Kyrpides N.C."/>
            <person name="Klenk H.P."/>
            <person name="Lapidus A."/>
        </authorList>
    </citation>
    <scope>NUCLEOTIDE SEQUENCE [LARGE SCALE GENOMIC DNA]</scope>
    <source>
        <strain evidence="3">DSM 10331 / JCM 15462 / NBRC 103882 / ICP</strain>
    </source>
</reference>
<evidence type="ECO:0000313" key="3">
    <source>
        <dbReference type="Proteomes" id="UP000000771"/>
    </source>
</evidence>
<dbReference type="Proteomes" id="UP000000771">
    <property type="component" value="Chromosome"/>
</dbReference>
<feature type="region of interest" description="Disordered" evidence="1">
    <location>
        <begin position="1"/>
        <end position="36"/>
    </location>
</feature>
<dbReference type="AlphaFoldDB" id="C7M3B3"/>
<name>C7M3B3_ACIFD</name>
<organism evidence="2 3">
    <name type="scientific">Acidimicrobium ferrooxidans (strain DSM 10331 / JCM 15462 / NBRC 103882 / ICP)</name>
    <dbReference type="NCBI Taxonomy" id="525909"/>
    <lineage>
        <taxon>Bacteria</taxon>
        <taxon>Bacillati</taxon>
        <taxon>Actinomycetota</taxon>
        <taxon>Acidimicrobiia</taxon>
        <taxon>Acidimicrobiales</taxon>
        <taxon>Acidimicrobiaceae</taxon>
        <taxon>Acidimicrobium</taxon>
    </lineage>
</organism>
<protein>
    <submittedName>
        <fullName evidence="2">Uncharacterized protein</fullName>
    </submittedName>
</protein>
<dbReference type="HOGENOM" id="CLU_2630033_0_0_11"/>
<evidence type="ECO:0000313" key="2">
    <source>
        <dbReference type="EMBL" id="ACU53507.1"/>
    </source>
</evidence>
<dbReference type="EMBL" id="CP001631">
    <property type="protein sequence ID" value="ACU53507.1"/>
    <property type="molecule type" value="Genomic_DNA"/>
</dbReference>
<keyword evidence="3" id="KW-1185">Reference proteome</keyword>
<accession>C7M3B3</accession>
<evidence type="ECO:0000256" key="1">
    <source>
        <dbReference type="SAM" id="MobiDB-lite"/>
    </source>
</evidence>
<sequence length="77" mass="8438">MATPTETVPSRKHSHAHQDANPLIPATRRSHASRRRAERLEADLAKARKVIEVQGKLSARLEHLATDSAPATHGETT</sequence>
<proteinExistence type="predicted"/>
<gene>
    <name evidence="2" type="ordered locus">Afer_0549</name>
</gene>